<gene>
    <name evidence="1" type="ORF">FAEPRAA2165_00471</name>
</gene>
<organism evidence="1 2">
    <name type="scientific">Faecalibacterium duncaniae (strain DSM 17677 / JCM 31915 / A2-165)</name>
    <name type="common">Faecalibacterium prausnitzii</name>
    <dbReference type="NCBI Taxonomy" id="411483"/>
    <lineage>
        <taxon>Bacteria</taxon>
        <taxon>Bacillati</taxon>
        <taxon>Bacillota</taxon>
        <taxon>Clostridia</taxon>
        <taxon>Eubacteriales</taxon>
        <taxon>Oscillospiraceae</taxon>
        <taxon>Faecalibacterium</taxon>
    </lineage>
</organism>
<dbReference type="EMBL" id="ACOP02000008">
    <property type="protein sequence ID" value="EEU97886.1"/>
    <property type="molecule type" value="Genomic_DNA"/>
</dbReference>
<evidence type="ECO:0000313" key="2">
    <source>
        <dbReference type="Proteomes" id="UP000004619"/>
    </source>
</evidence>
<protein>
    <submittedName>
        <fullName evidence="1">Uncharacterized protein</fullName>
    </submittedName>
</protein>
<comment type="caution">
    <text evidence="1">The sequence shown here is derived from an EMBL/GenBank/DDBJ whole genome shotgun (WGS) entry which is preliminary data.</text>
</comment>
<evidence type="ECO:0000313" key="1">
    <source>
        <dbReference type="EMBL" id="EEU97886.1"/>
    </source>
</evidence>
<sequence length="39" mass="4497">MSKNLCRAALKISKTRKNAEEQVKFRANLLTESQEFTIV</sequence>
<dbReference type="AlphaFoldDB" id="C7H2H3"/>
<name>C7H2H3_FAED2</name>
<accession>C7H2H3</accession>
<proteinExistence type="predicted"/>
<keyword evidence="2" id="KW-1185">Reference proteome</keyword>
<dbReference type="Proteomes" id="UP000004619">
    <property type="component" value="Unassembled WGS sequence"/>
</dbReference>
<reference evidence="1" key="1">
    <citation type="submission" date="2009-08" db="EMBL/GenBank/DDBJ databases">
        <authorList>
            <person name="Weinstock G."/>
            <person name="Sodergren E."/>
            <person name="Clifton S."/>
            <person name="Fulton L."/>
            <person name="Fulton B."/>
            <person name="Courtney L."/>
            <person name="Fronick C."/>
            <person name="Harrison M."/>
            <person name="Strong C."/>
            <person name="Farmer C."/>
            <person name="Delahaunty K."/>
            <person name="Markovic C."/>
            <person name="Hall O."/>
            <person name="Minx P."/>
            <person name="Tomlinson C."/>
            <person name="Mitreva M."/>
            <person name="Nelson J."/>
            <person name="Hou S."/>
            <person name="Wollam A."/>
            <person name="Pepin K.H."/>
            <person name="Johnson M."/>
            <person name="Bhonagiri V."/>
            <person name="Nash W.E."/>
            <person name="Warren W."/>
            <person name="Chinwalla A."/>
            <person name="Mardis E.R."/>
            <person name="Wilson R.K."/>
        </authorList>
    </citation>
    <scope>NUCLEOTIDE SEQUENCE [LARGE SCALE GENOMIC DNA]</scope>
    <source>
        <strain evidence="1">A2-165</strain>
    </source>
</reference>
<dbReference type="HOGENOM" id="CLU_3310051_0_0_9"/>